<reference evidence="9" key="1">
    <citation type="journal article" date="2021" name="bioRxiv">
        <title>Unraveling nitrogen, sulfur and carbon metabolic pathways and microbial community transcriptional responses to substrate deprivation and toxicity stresses in a bioreactor mimicking anoxic brackish coastal sediment conditions.</title>
        <authorList>
            <person name="Martins P.D."/>
            <person name="Echeveste M.J."/>
            <person name="Arshad A."/>
            <person name="Kurth J."/>
            <person name="Ouboter H."/>
            <person name="Jetten M.S.M."/>
            <person name="Welte C.U."/>
        </authorList>
    </citation>
    <scope>NUCLEOTIDE SEQUENCE</scope>
    <source>
        <strain evidence="9">MAG_39</strain>
    </source>
</reference>
<accession>A0A953J960</accession>
<gene>
    <name evidence="7 9" type="primary">pgl</name>
    <name evidence="9" type="ORF">K8I29_04260</name>
</gene>
<dbReference type="Gene3D" id="3.40.50.1360">
    <property type="match status" value="1"/>
</dbReference>
<dbReference type="GO" id="GO:0006098">
    <property type="term" value="P:pentose-phosphate shunt"/>
    <property type="evidence" value="ECO:0007669"/>
    <property type="project" value="InterPro"/>
</dbReference>
<evidence type="ECO:0000256" key="6">
    <source>
        <dbReference type="ARBA" id="ARBA00020337"/>
    </source>
</evidence>
<evidence type="ECO:0000256" key="7">
    <source>
        <dbReference type="RuleBase" id="RU365095"/>
    </source>
</evidence>
<proteinExistence type="inferred from homology"/>
<reference evidence="9" key="2">
    <citation type="submission" date="2021-08" db="EMBL/GenBank/DDBJ databases">
        <authorList>
            <person name="Dalcin Martins P."/>
        </authorList>
    </citation>
    <scope>NUCLEOTIDE SEQUENCE</scope>
    <source>
        <strain evidence="9">MAG_39</strain>
    </source>
</reference>
<protein>
    <recommendedName>
        <fullName evidence="6 7">6-phosphogluconolactonase</fullName>
        <shortName evidence="7">6PGL</shortName>
        <ecNumber evidence="5 7">3.1.1.31</ecNumber>
    </recommendedName>
</protein>
<evidence type="ECO:0000313" key="10">
    <source>
        <dbReference type="Proteomes" id="UP000705867"/>
    </source>
</evidence>
<comment type="function">
    <text evidence="2 7">Hydrolysis of 6-phosphogluconolactone to 6-phosphogluconate.</text>
</comment>
<evidence type="ECO:0000256" key="5">
    <source>
        <dbReference type="ARBA" id="ARBA00013198"/>
    </source>
</evidence>
<evidence type="ECO:0000259" key="8">
    <source>
        <dbReference type="Pfam" id="PF01182"/>
    </source>
</evidence>
<organism evidence="9 10">
    <name type="scientific">Candidatus Nitrobium versatile</name>
    <dbReference type="NCBI Taxonomy" id="2884831"/>
    <lineage>
        <taxon>Bacteria</taxon>
        <taxon>Pseudomonadati</taxon>
        <taxon>Nitrospirota</taxon>
        <taxon>Nitrospiria</taxon>
        <taxon>Nitrospirales</taxon>
        <taxon>Nitrospiraceae</taxon>
        <taxon>Candidatus Nitrobium</taxon>
    </lineage>
</organism>
<comment type="pathway">
    <text evidence="3 7">Carbohydrate degradation; pentose phosphate pathway; D-ribulose 5-phosphate from D-glucose 6-phosphate (oxidative stage): step 2/3.</text>
</comment>
<dbReference type="Proteomes" id="UP000705867">
    <property type="component" value="Unassembled WGS sequence"/>
</dbReference>
<dbReference type="CDD" id="cd01400">
    <property type="entry name" value="6PGL"/>
    <property type="match status" value="1"/>
</dbReference>
<feature type="domain" description="Glucosamine/galactosamine-6-phosphate isomerase" evidence="8">
    <location>
        <begin position="11"/>
        <end position="231"/>
    </location>
</feature>
<dbReference type="EC" id="3.1.1.31" evidence="5 7"/>
<dbReference type="NCBIfam" id="TIGR01198">
    <property type="entry name" value="pgl"/>
    <property type="match status" value="1"/>
</dbReference>
<evidence type="ECO:0000256" key="4">
    <source>
        <dbReference type="ARBA" id="ARBA00010662"/>
    </source>
</evidence>
<evidence type="ECO:0000313" key="9">
    <source>
        <dbReference type="EMBL" id="MBZ0155414.1"/>
    </source>
</evidence>
<sequence length="260" mass="28789">MDSARQVVAFEDKEEMADFMVEKWRSLAMASVEERGYFAVALSGGETPVPFYRKLSVQRKGIPWEKTHVFLSDERFVPVTSPDSNFRLIRETLLEGISLPARNIHAIATDEPDPQGAARRYEGELITFFRLSRGELPHFDLVMLGMGTDGHTASLFPGSPAVNNKRLLACAASPPRGGHERITLTLPVINSAKNIVFLVNGISKAEILRTVVEDELPSMPAALVKPEGGSLLILADRDASRLLKEYSLFEAKRGLSGRRR</sequence>
<evidence type="ECO:0000256" key="2">
    <source>
        <dbReference type="ARBA" id="ARBA00002681"/>
    </source>
</evidence>
<comment type="caution">
    <text evidence="9">The sequence shown here is derived from an EMBL/GenBank/DDBJ whole genome shotgun (WGS) entry which is preliminary data.</text>
</comment>
<dbReference type="EMBL" id="JAIOIV010000032">
    <property type="protein sequence ID" value="MBZ0155414.1"/>
    <property type="molecule type" value="Genomic_DNA"/>
</dbReference>
<dbReference type="SUPFAM" id="SSF100950">
    <property type="entry name" value="NagB/RpiA/CoA transferase-like"/>
    <property type="match status" value="1"/>
</dbReference>
<dbReference type="InterPro" id="IPR039104">
    <property type="entry name" value="6PGL"/>
</dbReference>
<evidence type="ECO:0000256" key="3">
    <source>
        <dbReference type="ARBA" id="ARBA00004961"/>
    </source>
</evidence>
<dbReference type="GO" id="GO:0005975">
    <property type="term" value="P:carbohydrate metabolic process"/>
    <property type="evidence" value="ECO:0007669"/>
    <property type="project" value="UniProtKB-UniRule"/>
</dbReference>
<comment type="similarity">
    <text evidence="4 7">Belongs to the glucosamine/galactosamine-6-phosphate isomerase family. 6-phosphogluconolactonase subfamily.</text>
</comment>
<dbReference type="InterPro" id="IPR037171">
    <property type="entry name" value="NagB/RpiA_transferase-like"/>
</dbReference>
<name>A0A953J960_9BACT</name>
<dbReference type="InterPro" id="IPR005900">
    <property type="entry name" value="6-phosphogluconolactonase_DevB"/>
</dbReference>
<dbReference type="PANTHER" id="PTHR11054">
    <property type="entry name" value="6-PHOSPHOGLUCONOLACTONASE"/>
    <property type="match status" value="1"/>
</dbReference>
<dbReference type="InterPro" id="IPR006148">
    <property type="entry name" value="Glc/Gal-6P_isomerase"/>
</dbReference>
<comment type="catalytic activity">
    <reaction evidence="1 7">
        <text>6-phospho-D-glucono-1,5-lactone + H2O = 6-phospho-D-gluconate + H(+)</text>
        <dbReference type="Rhea" id="RHEA:12556"/>
        <dbReference type="ChEBI" id="CHEBI:15377"/>
        <dbReference type="ChEBI" id="CHEBI:15378"/>
        <dbReference type="ChEBI" id="CHEBI:57955"/>
        <dbReference type="ChEBI" id="CHEBI:58759"/>
        <dbReference type="EC" id="3.1.1.31"/>
    </reaction>
</comment>
<dbReference type="Pfam" id="PF01182">
    <property type="entry name" value="Glucosamine_iso"/>
    <property type="match status" value="1"/>
</dbReference>
<dbReference type="AlphaFoldDB" id="A0A953J960"/>
<dbReference type="GO" id="GO:0017057">
    <property type="term" value="F:6-phosphogluconolactonase activity"/>
    <property type="evidence" value="ECO:0007669"/>
    <property type="project" value="UniProtKB-UniRule"/>
</dbReference>
<keyword evidence="7 9" id="KW-0378">Hydrolase</keyword>
<dbReference type="PANTHER" id="PTHR11054:SF0">
    <property type="entry name" value="6-PHOSPHOGLUCONOLACTONASE"/>
    <property type="match status" value="1"/>
</dbReference>
<evidence type="ECO:0000256" key="1">
    <source>
        <dbReference type="ARBA" id="ARBA00000832"/>
    </source>
</evidence>